<evidence type="ECO:0000313" key="9">
    <source>
        <dbReference type="Proteomes" id="UP000236728"/>
    </source>
</evidence>
<keyword evidence="9" id="KW-1185">Reference proteome</keyword>
<dbReference type="InterPro" id="IPR014729">
    <property type="entry name" value="Rossmann-like_a/b/a_fold"/>
</dbReference>
<dbReference type="PANTHER" id="PTHR43033:SF1">
    <property type="entry name" value="TRNA(ILE)-LYSIDINE SYNTHASE-RELATED"/>
    <property type="match status" value="1"/>
</dbReference>
<keyword evidence="6" id="KW-0963">Cytoplasm</keyword>
<evidence type="ECO:0000256" key="6">
    <source>
        <dbReference type="HAMAP-Rule" id="MF_01161"/>
    </source>
</evidence>
<keyword evidence="2 6" id="KW-0819">tRNA processing</keyword>
<evidence type="ECO:0000256" key="2">
    <source>
        <dbReference type="ARBA" id="ARBA00022694"/>
    </source>
</evidence>
<organism evidence="8 9">
    <name type="scientific">Bryocella elongata</name>
    <dbReference type="NCBI Taxonomy" id="863522"/>
    <lineage>
        <taxon>Bacteria</taxon>
        <taxon>Pseudomonadati</taxon>
        <taxon>Acidobacteriota</taxon>
        <taxon>Terriglobia</taxon>
        <taxon>Terriglobales</taxon>
        <taxon>Acidobacteriaceae</taxon>
        <taxon>Bryocella</taxon>
    </lineage>
</organism>
<keyword evidence="1 6" id="KW-0436">Ligase</keyword>
<dbReference type="PANTHER" id="PTHR43033">
    <property type="entry name" value="TRNA(ILE)-LYSIDINE SYNTHASE-RELATED"/>
    <property type="match status" value="1"/>
</dbReference>
<name>A0A1H6B3H1_9BACT</name>
<dbReference type="AlphaFoldDB" id="A0A1H6B3H1"/>
<evidence type="ECO:0000256" key="1">
    <source>
        <dbReference type="ARBA" id="ARBA00022598"/>
    </source>
</evidence>
<dbReference type="Pfam" id="PF01171">
    <property type="entry name" value="ATP_bind_3"/>
    <property type="match status" value="1"/>
</dbReference>
<feature type="binding site" evidence="6">
    <location>
        <begin position="26"/>
        <end position="31"/>
    </location>
    <ligand>
        <name>ATP</name>
        <dbReference type="ChEBI" id="CHEBI:30616"/>
    </ligand>
</feature>
<feature type="domain" description="tRNA(Ile)-lysidine/2-thiocytidine synthase N-terminal" evidence="7">
    <location>
        <begin position="21"/>
        <end position="226"/>
    </location>
</feature>
<dbReference type="EC" id="6.3.4.19" evidence="6"/>
<dbReference type="OrthoDB" id="9807403at2"/>
<sequence length="371" mass="39753">MVAGLPELALNRALFSAGDRVCVAVSGGADSVALLLALIEANRESRLNKTPLGVVLSAVHVNHGLRGAESEADAAFVAELCERLSVPLTVERVDTAGRQAVEREGVEEAARELRYGAFARLMESGAASVVATAHTLDDQAETVMMKLLRGAWTEGLGGIAPLVAAEQQNSRTAEQQNREGRRRIVRPLLGVRRVEIEAYLLARGQAWRTDSSNADVTLTRNRVRHELMPLLRSFNPAVDVQLARVAEIARDEEAYWQGEVARLLPQLLLPGRPVRGGGRAVSTGVGEAGCAMEIERLRPLAPAMRRRLVRAAARTLGARMSAVETAKVLALAGMGQPGEPAGKPGARLELANGLRVERTVRELQFAVVGTG</sequence>
<accession>A0A1H6B3H1</accession>
<comment type="similarity">
    <text evidence="6">Belongs to the tRNA(Ile)-lysidine synthase family.</text>
</comment>
<dbReference type="SUPFAM" id="SSF82829">
    <property type="entry name" value="MesJ substrate recognition domain-like"/>
    <property type="match status" value="1"/>
</dbReference>
<protein>
    <recommendedName>
        <fullName evidence="6">tRNA(Ile)-lysidine synthase</fullName>
        <ecNumber evidence="6">6.3.4.19</ecNumber>
    </recommendedName>
    <alternativeName>
        <fullName evidence="6">tRNA(Ile)-2-lysyl-cytidine synthase</fullName>
    </alternativeName>
    <alternativeName>
        <fullName evidence="6">tRNA(Ile)-lysidine synthetase</fullName>
    </alternativeName>
</protein>
<evidence type="ECO:0000313" key="8">
    <source>
        <dbReference type="EMBL" id="SEG55094.1"/>
    </source>
</evidence>
<comment type="function">
    <text evidence="6">Ligates lysine onto the cytidine present at position 34 of the AUA codon-specific tRNA(Ile) that contains the anticodon CAU, in an ATP-dependent manner. Cytidine is converted to lysidine, thus changing the amino acid specificity of the tRNA from methionine to isoleucine.</text>
</comment>
<comment type="subcellular location">
    <subcellularLocation>
        <location evidence="6">Cytoplasm</location>
    </subcellularLocation>
</comment>
<dbReference type="InterPro" id="IPR012795">
    <property type="entry name" value="tRNA_Ile_lys_synt_N"/>
</dbReference>
<evidence type="ECO:0000256" key="4">
    <source>
        <dbReference type="ARBA" id="ARBA00022840"/>
    </source>
</evidence>
<dbReference type="InterPro" id="IPR012094">
    <property type="entry name" value="tRNA_Ile_lys_synt"/>
</dbReference>
<keyword evidence="4 6" id="KW-0067">ATP-binding</keyword>
<dbReference type="SUPFAM" id="SSF52402">
    <property type="entry name" value="Adenine nucleotide alpha hydrolases-like"/>
    <property type="match status" value="1"/>
</dbReference>
<dbReference type="InterPro" id="IPR011063">
    <property type="entry name" value="TilS/TtcA_N"/>
</dbReference>
<dbReference type="NCBIfam" id="TIGR02432">
    <property type="entry name" value="lysidine_TilS_N"/>
    <property type="match status" value="1"/>
</dbReference>
<dbReference type="Gene3D" id="1.20.59.20">
    <property type="match status" value="1"/>
</dbReference>
<evidence type="ECO:0000256" key="3">
    <source>
        <dbReference type="ARBA" id="ARBA00022741"/>
    </source>
</evidence>
<dbReference type="GO" id="GO:0005524">
    <property type="term" value="F:ATP binding"/>
    <property type="evidence" value="ECO:0007669"/>
    <property type="project" value="UniProtKB-UniRule"/>
</dbReference>
<dbReference type="GO" id="GO:0006400">
    <property type="term" value="P:tRNA modification"/>
    <property type="evidence" value="ECO:0007669"/>
    <property type="project" value="UniProtKB-UniRule"/>
</dbReference>
<reference evidence="8 9" key="1">
    <citation type="submission" date="2016-10" db="EMBL/GenBank/DDBJ databases">
        <authorList>
            <person name="de Groot N.N."/>
        </authorList>
    </citation>
    <scope>NUCLEOTIDE SEQUENCE [LARGE SCALE GENOMIC DNA]</scope>
    <source>
        <strain evidence="8 9">DSM 22489</strain>
    </source>
</reference>
<dbReference type="CDD" id="cd01992">
    <property type="entry name" value="TilS_N"/>
    <property type="match status" value="1"/>
</dbReference>
<dbReference type="EMBL" id="FNVA01000006">
    <property type="protein sequence ID" value="SEG55094.1"/>
    <property type="molecule type" value="Genomic_DNA"/>
</dbReference>
<dbReference type="HAMAP" id="MF_01161">
    <property type="entry name" value="tRNA_Ile_lys_synt"/>
    <property type="match status" value="1"/>
</dbReference>
<dbReference type="GO" id="GO:0032267">
    <property type="term" value="F:tRNA(Ile)-lysidine synthase activity"/>
    <property type="evidence" value="ECO:0007669"/>
    <property type="project" value="UniProtKB-EC"/>
</dbReference>
<keyword evidence="3 6" id="KW-0547">Nucleotide-binding</keyword>
<proteinExistence type="inferred from homology"/>
<dbReference type="Proteomes" id="UP000236728">
    <property type="component" value="Unassembled WGS sequence"/>
</dbReference>
<gene>
    <name evidence="6" type="primary">tilS</name>
    <name evidence="8" type="ORF">SAMN05421819_3469</name>
</gene>
<comment type="catalytic activity">
    <reaction evidence="5 6">
        <text>cytidine(34) in tRNA(Ile2) + L-lysine + ATP = lysidine(34) in tRNA(Ile2) + AMP + diphosphate + H(+)</text>
        <dbReference type="Rhea" id="RHEA:43744"/>
        <dbReference type="Rhea" id="RHEA-COMP:10625"/>
        <dbReference type="Rhea" id="RHEA-COMP:10670"/>
        <dbReference type="ChEBI" id="CHEBI:15378"/>
        <dbReference type="ChEBI" id="CHEBI:30616"/>
        <dbReference type="ChEBI" id="CHEBI:32551"/>
        <dbReference type="ChEBI" id="CHEBI:33019"/>
        <dbReference type="ChEBI" id="CHEBI:82748"/>
        <dbReference type="ChEBI" id="CHEBI:83665"/>
        <dbReference type="ChEBI" id="CHEBI:456215"/>
        <dbReference type="EC" id="6.3.4.19"/>
    </reaction>
</comment>
<evidence type="ECO:0000259" key="7">
    <source>
        <dbReference type="Pfam" id="PF01171"/>
    </source>
</evidence>
<evidence type="ECO:0000256" key="5">
    <source>
        <dbReference type="ARBA" id="ARBA00048539"/>
    </source>
</evidence>
<comment type="domain">
    <text evidence="6">The N-terminal region contains the highly conserved SGGXDS motif, predicted to be a P-loop motif involved in ATP binding.</text>
</comment>
<dbReference type="Gene3D" id="3.40.50.620">
    <property type="entry name" value="HUPs"/>
    <property type="match status" value="1"/>
</dbReference>
<dbReference type="GO" id="GO:0005737">
    <property type="term" value="C:cytoplasm"/>
    <property type="evidence" value="ECO:0007669"/>
    <property type="project" value="UniProtKB-SubCell"/>
</dbReference>